<name>A0A5J6MQH5_9PROT</name>
<evidence type="ECO:0000313" key="3">
    <source>
        <dbReference type="Proteomes" id="UP000326202"/>
    </source>
</evidence>
<dbReference type="PANTHER" id="PTHR12526">
    <property type="entry name" value="GLYCOSYLTRANSFERASE"/>
    <property type="match status" value="1"/>
</dbReference>
<dbReference type="Pfam" id="PF00534">
    <property type="entry name" value="Glycos_transf_1"/>
    <property type="match status" value="1"/>
</dbReference>
<dbReference type="Gene3D" id="3.40.50.2000">
    <property type="entry name" value="Glycogen Phosphorylase B"/>
    <property type="match status" value="2"/>
</dbReference>
<gene>
    <name evidence="2" type="primary">redB</name>
    <name evidence="2" type="ORF">FRZ44_52470</name>
</gene>
<evidence type="ECO:0000259" key="1">
    <source>
        <dbReference type="Pfam" id="PF00534"/>
    </source>
</evidence>
<feature type="domain" description="Glycosyl transferase family 1" evidence="1">
    <location>
        <begin position="229"/>
        <end position="387"/>
    </location>
</feature>
<dbReference type="KEGG" id="htq:FRZ44_52470"/>
<dbReference type="AlphaFoldDB" id="A0A5J6MQH5"/>
<evidence type="ECO:0000313" key="2">
    <source>
        <dbReference type="EMBL" id="QEX19932.1"/>
    </source>
</evidence>
<dbReference type="PANTHER" id="PTHR12526:SF636">
    <property type="entry name" value="BLL3647 PROTEIN"/>
    <property type="match status" value="1"/>
</dbReference>
<keyword evidence="2" id="KW-0808">Transferase</keyword>
<accession>A0A5J6MQH5</accession>
<dbReference type="EMBL" id="CP042906">
    <property type="protein sequence ID" value="QEX19932.1"/>
    <property type="molecule type" value="Genomic_DNA"/>
</dbReference>
<dbReference type="SUPFAM" id="SSF53756">
    <property type="entry name" value="UDP-Glycosyltransferase/glycogen phosphorylase"/>
    <property type="match status" value="1"/>
</dbReference>
<reference evidence="2 3" key="1">
    <citation type="submission" date="2019-08" db="EMBL/GenBank/DDBJ databases">
        <title>Hyperibacter terrae gen. nov., sp. nov. and Hyperibacter viscosus sp. nov., two new members in the family Rhodospirillaceae isolated from the rhizosphere of Hypericum perforatum.</title>
        <authorList>
            <person name="Noviana Z."/>
        </authorList>
    </citation>
    <scope>NUCLEOTIDE SEQUENCE [LARGE SCALE GENOMIC DNA]</scope>
    <source>
        <strain evidence="2 3">R5913</strain>
    </source>
</reference>
<dbReference type="OrthoDB" id="9790710at2"/>
<dbReference type="CDD" id="cd03801">
    <property type="entry name" value="GT4_PimA-like"/>
    <property type="match status" value="1"/>
</dbReference>
<keyword evidence="3" id="KW-1185">Reference proteome</keyword>
<organism evidence="2 3">
    <name type="scientific">Hypericibacter terrae</name>
    <dbReference type="NCBI Taxonomy" id="2602015"/>
    <lineage>
        <taxon>Bacteria</taxon>
        <taxon>Pseudomonadati</taxon>
        <taxon>Pseudomonadota</taxon>
        <taxon>Alphaproteobacteria</taxon>
        <taxon>Rhodospirillales</taxon>
        <taxon>Dongiaceae</taxon>
        <taxon>Hypericibacter</taxon>
    </lineage>
</organism>
<dbReference type="GO" id="GO:0016757">
    <property type="term" value="F:glycosyltransferase activity"/>
    <property type="evidence" value="ECO:0007669"/>
    <property type="project" value="InterPro"/>
</dbReference>
<proteinExistence type="predicted"/>
<dbReference type="InterPro" id="IPR001296">
    <property type="entry name" value="Glyco_trans_1"/>
</dbReference>
<sequence length="429" mass="47615">MAGTVAFLLKGYPRLSETFIAQEIRALEQRGLDIRIVSLRHPTDRAVHPVHREIKAPILYLPEYLHQEPRRVLRAWRRLHRHRRYPLLFRAFLKDLRRDPTRNRVRRFGQALVLAAELAPGVERLHAHFLHTPASVARYAALLLDLPWSGSAHAKDIWITPEWEKREKLASLDWLVTCTAQGRDHLAALAPGPATVTLAHHGLDLQRFPAPALRHDGRRDGSDARAPVRLLSVGRLVPKKGYDVLLAALGRLPRDLAWRLVQIGGGPLKPALQREAARLGLADRIDWRGAQPQEVVLAAYGDADLFVLASRVAPDGDRDGLPNVLMEAQSQGLAVLSTQLPGIGELIEDRGNGWLVPAGDEEALAQAMEQLIRDPQQRETLGAAGQARVRRAFDMTDGIELLARKFGLADPAAQADSRRVARAAVGLRS</sequence>
<dbReference type="Proteomes" id="UP000326202">
    <property type="component" value="Chromosome"/>
</dbReference>
<dbReference type="RefSeq" id="WP_151179947.1">
    <property type="nucleotide sequence ID" value="NZ_CP042906.1"/>
</dbReference>
<protein>
    <submittedName>
        <fullName evidence="2">Colanic acid biosynthesis glycosyltransferase WcaL</fullName>
    </submittedName>
</protein>